<feature type="transmembrane region" description="Helical" evidence="1">
    <location>
        <begin position="86"/>
        <end position="110"/>
    </location>
</feature>
<evidence type="ECO:0000313" key="3">
    <source>
        <dbReference type="Proteomes" id="UP000676386"/>
    </source>
</evidence>
<sequence length="121" mass="13140">MKSFAHFLLILIVAYVAGMVLPWWSVALVAFLVTLLMPLSPGKSFFSAFLSIFVLWMILAFYTDVRNDHLLANRMSEMILKVRSAPLMGVVSGVLGGLVAGFAASTAAFLRAAKSTDKKLA</sequence>
<organism evidence="2 3">
    <name type="scientific">Chitinophaga hostae</name>
    <dbReference type="NCBI Taxonomy" id="2831022"/>
    <lineage>
        <taxon>Bacteria</taxon>
        <taxon>Pseudomonadati</taxon>
        <taxon>Bacteroidota</taxon>
        <taxon>Chitinophagia</taxon>
        <taxon>Chitinophagales</taxon>
        <taxon>Chitinophagaceae</taxon>
        <taxon>Chitinophaga</taxon>
    </lineage>
</organism>
<comment type="caution">
    <text evidence="2">The sequence shown here is derived from an EMBL/GenBank/DDBJ whole genome shotgun (WGS) entry which is preliminary data.</text>
</comment>
<dbReference type="EMBL" id="JAGTXB010000010">
    <property type="protein sequence ID" value="MBS0029786.1"/>
    <property type="molecule type" value="Genomic_DNA"/>
</dbReference>
<dbReference type="Proteomes" id="UP000676386">
    <property type="component" value="Unassembled WGS sequence"/>
</dbReference>
<keyword evidence="1" id="KW-1133">Transmembrane helix</keyword>
<evidence type="ECO:0000256" key="1">
    <source>
        <dbReference type="SAM" id="Phobius"/>
    </source>
</evidence>
<keyword evidence="1" id="KW-0472">Membrane</keyword>
<feature type="transmembrane region" description="Helical" evidence="1">
    <location>
        <begin position="7"/>
        <end position="33"/>
    </location>
</feature>
<evidence type="ECO:0000313" key="2">
    <source>
        <dbReference type="EMBL" id="MBS0029786.1"/>
    </source>
</evidence>
<gene>
    <name evidence="2" type="ORF">KE626_20860</name>
</gene>
<name>A0ABS5J3I3_9BACT</name>
<protein>
    <recommendedName>
        <fullName evidence="4">Transmembrane family 220, helix</fullName>
    </recommendedName>
</protein>
<dbReference type="RefSeq" id="WP_211974869.1">
    <property type="nucleotide sequence ID" value="NZ_CBFHAM010000050.1"/>
</dbReference>
<feature type="transmembrane region" description="Helical" evidence="1">
    <location>
        <begin position="45"/>
        <end position="65"/>
    </location>
</feature>
<keyword evidence="3" id="KW-1185">Reference proteome</keyword>
<accession>A0ABS5J3I3</accession>
<reference evidence="2 3" key="1">
    <citation type="submission" date="2021-04" db="EMBL/GenBank/DDBJ databases">
        <title>Chitinophaga sp. nov., isolated from the rhizosphere soil.</title>
        <authorList>
            <person name="He S."/>
        </authorList>
    </citation>
    <scope>NUCLEOTIDE SEQUENCE [LARGE SCALE GENOMIC DNA]</scope>
    <source>
        <strain evidence="2 3">2R12</strain>
    </source>
</reference>
<proteinExistence type="predicted"/>
<evidence type="ECO:0008006" key="4">
    <source>
        <dbReference type="Google" id="ProtNLM"/>
    </source>
</evidence>
<keyword evidence="1" id="KW-0812">Transmembrane</keyword>